<dbReference type="STRING" id="1423726.FC07_GL001935"/>
<dbReference type="InterPro" id="IPR013525">
    <property type="entry name" value="ABC2_TM"/>
</dbReference>
<comment type="subcellular location">
    <subcellularLocation>
        <location evidence="1">Membrane</location>
        <topology evidence="1">Multi-pass membrane protein</topology>
    </subcellularLocation>
</comment>
<evidence type="ECO:0000256" key="2">
    <source>
        <dbReference type="ARBA" id="ARBA00022692"/>
    </source>
</evidence>
<dbReference type="AlphaFoldDB" id="A0A0R1GEP6"/>
<evidence type="ECO:0000256" key="5">
    <source>
        <dbReference type="SAM" id="Phobius"/>
    </source>
</evidence>
<dbReference type="InterPro" id="IPR017500">
    <property type="entry name" value="Phage_infect_YhgE_N"/>
</dbReference>
<evidence type="ECO:0000256" key="1">
    <source>
        <dbReference type="ARBA" id="ARBA00004141"/>
    </source>
</evidence>
<dbReference type="InterPro" id="IPR023908">
    <property type="entry name" value="xxxLxxG_rpt"/>
</dbReference>
<feature type="transmembrane region" description="Helical" evidence="5">
    <location>
        <begin position="839"/>
        <end position="858"/>
    </location>
</feature>
<evidence type="ECO:0000256" key="3">
    <source>
        <dbReference type="ARBA" id="ARBA00022989"/>
    </source>
</evidence>
<dbReference type="RefSeq" id="WP_057905785.1">
    <property type="nucleotide sequence ID" value="NZ_AZDA01000140.1"/>
</dbReference>
<comment type="caution">
    <text evidence="7">The sequence shown here is derived from an EMBL/GenBank/DDBJ whole genome shotgun (WGS) entry which is preliminary data.</text>
</comment>
<feature type="transmembrane region" description="Helical" evidence="5">
    <location>
        <begin position="908"/>
        <end position="928"/>
    </location>
</feature>
<dbReference type="Proteomes" id="UP000051461">
    <property type="component" value="Unassembled WGS sequence"/>
</dbReference>
<keyword evidence="2 5" id="KW-0812">Transmembrane</keyword>
<dbReference type="PANTHER" id="PTHR43077:SF10">
    <property type="entry name" value="TRANSPORT PERMEASE PROTEIN"/>
    <property type="match status" value="1"/>
</dbReference>
<feature type="transmembrane region" description="Helical" evidence="5">
    <location>
        <begin position="992"/>
        <end position="1011"/>
    </location>
</feature>
<dbReference type="OrthoDB" id="9811483at2"/>
<dbReference type="PATRIC" id="fig|1423726.3.peg.2010"/>
<dbReference type="PANTHER" id="PTHR43077">
    <property type="entry name" value="TRANSPORT PERMEASE YVFS-RELATED"/>
    <property type="match status" value="1"/>
</dbReference>
<name>A0A0R1GEP6_9LACO</name>
<dbReference type="Gene3D" id="3.40.1710.10">
    <property type="entry name" value="abc type-2 transporter like domain"/>
    <property type="match status" value="1"/>
</dbReference>
<evidence type="ECO:0000259" key="6">
    <source>
        <dbReference type="Pfam" id="PF12698"/>
    </source>
</evidence>
<dbReference type="Gene3D" id="1.10.287.950">
    <property type="entry name" value="Methyl-accepting chemotaxis protein"/>
    <property type="match status" value="2"/>
</dbReference>
<organism evidence="7 8">
    <name type="scientific">Loigolactobacillus bifermentans DSM 20003</name>
    <dbReference type="NCBI Taxonomy" id="1423726"/>
    <lineage>
        <taxon>Bacteria</taxon>
        <taxon>Bacillati</taxon>
        <taxon>Bacillota</taxon>
        <taxon>Bacilli</taxon>
        <taxon>Lactobacillales</taxon>
        <taxon>Lactobacillaceae</taxon>
        <taxon>Loigolactobacillus</taxon>
    </lineage>
</organism>
<keyword evidence="8" id="KW-1185">Reference proteome</keyword>
<feature type="transmembrane region" description="Helical" evidence="5">
    <location>
        <begin position="879"/>
        <end position="902"/>
    </location>
</feature>
<dbReference type="GO" id="GO:0140359">
    <property type="term" value="F:ABC-type transporter activity"/>
    <property type="evidence" value="ECO:0007669"/>
    <property type="project" value="InterPro"/>
</dbReference>
<reference evidence="7 8" key="1">
    <citation type="journal article" date="2015" name="Genome Announc.">
        <title>Expanding the biotechnology potential of lactobacilli through comparative genomics of 213 strains and associated genera.</title>
        <authorList>
            <person name="Sun Z."/>
            <person name="Harris H.M."/>
            <person name="McCann A."/>
            <person name="Guo C."/>
            <person name="Argimon S."/>
            <person name="Zhang W."/>
            <person name="Yang X."/>
            <person name="Jeffery I.B."/>
            <person name="Cooney J.C."/>
            <person name="Kagawa T.F."/>
            <person name="Liu W."/>
            <person name="Song Y."/>
            <person name="Salvetti E."/>
            <person name="Wrobel A."/>
            <person name="Rasinkangas P."/>
            <person name="Parkhill J."/>
            <person name="Rea M.C."/>
            <person name="O'Sullivan O."/>
            <person name="Ritari J."/>
            <person name="Douillard F.P."/>
            <person name="Paul Ross R."/>
            <person name="Yang R."/>
            <person name="Briner A.E."/>
            <person name="Felis G.E."/>
            <person name="de Vos W.M."/>
            <person name="Barrangou R."/>
            <person name="Klaenhammer T.R."/>
            <person name="Caufield P.W."/>
            <person name="Cui Y."/>
            <person name="Zhang H."/>
            <person name="O'Toole P.W."/>
        </authorList>
    </citation>
    <scope>NUCLEOTIDE SEQUENCE [LARGE SCALE GENOMIC DNA]</scope>
    <source>
        <strain evidence="7 8">DSM 20003</strain>
    </source>
</reference>
<evidence type="ECO:0000313" key="8">
    <source>
        <dbReference type="Proteomes" id="UP000051461"/>
    </source>
</evidence>
<feature type="domain" description="ABC-2 type transporter transmembrane" evidence="6">
    <location>
        <begin position="16"/>
        <end position="163"/>
    </location>
</feature>
<dbReference type="NCBIfam" id="TIGR03057">
    <property type="entry name" value="xxxLxxG_by_4"/>
    <property type="match status" value="12"/>
</dbReference>
<proteinExistence type="predicted"/>
<dbReference type="SUPFAM" id="SSF58104">
    <property type="entry name" value="Methyl-accepting chemotaxis protein (MCP) signaling domain"/>
    <property type="match status" value="2"/>
</dbReference>
<evidence type="ECO:0000313" key="7">
    <source>
        <dbReference type="EMBL" id="KRK32512.1"/>
    </source>
</evidence>
<protein>
    <submittedName>
        <fullName evidence="7">Autotransport protein</fullName>
    </submittedName>
</protein>
<sequence>MQTIKNHSRQILLLGLVVVIPLLLLFIAMNFVSYEQRNSTSNINVAVVDNDQNAKFQGKVVALGTGVEKKLKHNHQVTWHFVSEATADKKLEDGTYLMKVTLPRDFSKNATTALSKKPKTSQINVSLSDHNNFASHLITSQVADKLRSEVVANVQQAYDQTMLSSIKQLGTGVSQAHDGTKKLKSGTDQLLAGNKKVASNLETLADKMVEFKAGGKTLEDGLITYTDGVDTLAAGNVQLNEGLKTLQSSTPALASGVQQLASGSNTLNTGIGQYTTGVGQYTTGVGTYVNGVGQYTSGVNKYATGVNQYTSGVSQLNSGLSTLSANSSTLNNGTNTLASAGKQMPAAIAGLAAYNGKINSGLNEVNEALSDNASNMSKLSTETAKFDSLIEQAAALKTQVDQAKAIEPELNKMVTLLDGLQTAKTSANDLMSKASELTSAQATIKSSLVQIGLKNGMATGLQRSEITTAQKIVDDPDASATIKQEAQSIVNSGNQNINNNLGGISSTLTTLQKGVGSMEVPDLTSLKAIINQLPSDSEVATLKQELSGMNTLLNDSDTLLTQTSNLSDSVALLKTLPAQMTTLSSSLQQLQAASAKSANIATQLNSSVNGSGVDLSSEATINATINKSNFSSQIGQLVAGIQQYTSGVDTAASGASTLNANTPALTSASSQLFSAEGQLNSGASQLNSASGQLTSGGSQLTSASSQLVSGAGQLATGLGQLNGKVPALVSGVNQLVSGSDQVVAGGSQLTANSSKLVSGAGQLADGADQAQSGASQLADGSNQVQSGLSQVGAGVTTLNSKLADGAKQVSGLNTSTANVNHFVSPVKNSTQADNLNKPLMSVLAPLVIFMVLFIGAVLTELGFNRYSNSFQAQPLTNKLGYVGAAVVLQAIGIAVVTALMGVSMANPVAYLGFLILGSAVFTLIVFSFDRWWGTLGVLATLAILFVQLIISGGLLPGDMLSGLYQGLSAILPGTYLLNGLNYALNNLATGPAFSTFILFVFAAIFILPLIIKKGVIAPKAD</sequence>
<keyword evidence="3 5" id="KW-1133">Transmembrane helix</keyword>
<dbReference type="GO" id="GO:0016020">
    <property type="term" value="C:membrane"/>
    <property type="evidence" value="ECO:0007669"/>
    <property type="project" value="UniProtKB-SubCell"/>
</dbReference>
<dbReference type="Pfam" id="PF12698">
    <property type="entry name" value="ABC2_membrane_3"/>
    <property type="match status" value="1"/>
</dbReference>
<feature type="transmembrane region" description="Helical" evidence="5">
    <location>
        <begin position="12"/>
        <end position="32"/>
    </location>
</feature>
<dbReference type="EMBL" id="AZDA01000140">
    <property type="protein sequence ID" value="KRK32512.1"/>
    <property type="molecule type" value="Genomic_DNA"/>
</dbReference>
<feature type="transmembrane region" description="Helical" evidence="5">
    <location>
        <begin position="935"/>
        <end position="955"/>
    </location>
</feature>
<accession>A0A0R1GEP6</accession>
<dbReference type="NCBIfam" id="TIGR03061">
    <property type="entry name" value="pip_yhgE_Nterm"/>
    <property type="match status" value="1"/>
</dbReference>
<gene>
    <name evidence="7" type="ORF">FC07_GL001935</name>
</gene>
<keyword evidence="4 5" id="KW-0472">Membrane</keyword>
<evidence type="ECO:0000256" key="4">
    <source>
        <dbReference type="ARBA" id="ARBA00023136"/>
    </source>
</evidence>
<dbReference type="InterPro" id="IPR051328">
    <property type="entry name" value="T7SS_ABC-Transporter"/>
</dbReference>